<keyword evidence="4" id="KW-0547">Nucleotide-binding</keyword>
<gene>
    <name evidence="10" type="ORF">SDC9_58507</name>
</gene>
<evidence type="ECO:0000256" key="1">
    <source>
        <dbReference type="ARBA" id="ARBA00006847"/>
    </source>
</evidence>
<evidence type="ECO:0000256" key="5">
    <source>
        <dbReference type="ARBA" id="ARBA00022801"/>
    </source>
</evidence>
<accession>A0A644X7L4</accession>
<comment type="similarity">
    <text evidence="2">In the central section; belongs to the CRISPR-associated helicase Cas3 family.</text>
</comment>
<dbReference type="InterPro" id="IPR038257">
    <property type="entry name" value="CRISPR-assoc_Cas3_HD_sf"/>
</dbReference>
<dbReference type="SUPFAM" id="SSF52540">
    <property type="entry name" value="P-loop containing nucleoside triphosphate hydrolases"/>
    <property type="match status" value="1"/>
</dbReference>
<dbReference type="GO" id="GO:0051607">
    <property type="term" value="P:defense response to virus"/>
    <property type="evidence" value="ECO:0007669"/>
    <property type="project" value="UniProtKB-KW"/>
</dbReference>
<dbReference type="Gene3D" id="1.10.3210.30">
    <property type="match status" value="1"/>
</dbReference>
<evidence type="ECO:0000256" key="7">
    <source>
        <dbReference type="ARBA" id="ARBA00022840"/>
    </source>
</evidence>
<dbReference type="GO" id="GO:0005524">
    <property type="term" value="F:ATP binding"/>
    <property type="evidence" value="ECO:0007669"/>
    <property type="project" value="UniProtKB-KW"/>
</dbReference>
<name>A0A644X7L4_9ZZZZ</name>
<keyword evidence="7" id="KW-0067">ATP-binding</keyword>
<dbReference type="Gene3D" id="3.40.50.300">
    <property type="entry name" value="P-loop containing nucleotide triphosphate hydrolases"/>
    <property type="match status" value="2"/>
</dbReference>
<evidence type="ECO:0000259" key="9">
    <source>
        <dbReference type="PROSITE" id="PS51643"/>
    </source>
</evidence>
<dbReference type="GO" id="GO:0004386">
    <property type="term" value="F:helicase activity"/>
    <property type="evidence" value="ECO:0007669"/>
    <property type="project" value="UniProtKB-KW"/>
</dbReference>
<keyword evidence="6" id="KW-0347">Helicase</keyword>
<dbReference type="InterPro" id="IPR027417">
    <property type="entry name" value="P-loop_NTPase"/>
</dbReference>
<proteinExistence type="inferred from homology"/>
<dbReference type="Pfam" id="PF22590">
    <property type="entry name" value="Cas3-like_C_2"/>
    <property type="match status" value="1"/>
</dbReference>
<reference evidence="10" key="1">
    <citation type="submission" date="2019-08" db="EMBL/GenBank/DDBJ databases">
        <authorList>
            <person name="Kucharzyk K."/>
            <person name="Murdoch R.W."/>
            <person name="Higgins S."/>
            <person name="Loffler F."/>
        </authorList>
    </citation>
    <scope>NUCLEOTIDE SEQUENCE</scope>
</reference>
<dbReference type="GO" id="GO:0016787">
    <property type="term" value="F:hydrolase activity"/>
    <property type="evidence" value="ECO:0007669"/>
    <property type="project" value="UniProtKB-KW"/>
</dbReference>
<evidence type="ECO:0000256" key="4">
    <source>
        <dbReference type="ARBA" id="ARBA00022741"/>
    </source>
</evidence>
<dbReference type="AlphaFoldDB" id="A0A644X7L4"/>
<comment type="similarity">
    <text evidence="1">In the N-terminal section; belongs to the CRISPR-associated nuclease Cas3-HD family.</text>
</comment>
<keyword evidence="8" id="KW-0051">Antiviral defense</keyword>
<evidence type="ECO:0000256" key="6">
    <source>
        <dbReference type="ARBA" id="ARBA00022806"/>
    </source>
</evidence>
<organism evidence="10">
    <name type="scientific">bioreactor metagenome</name>
    <dbReference type="NCBI Taxonomy" id="1076179"/>
    <lineage>
        <taxon>unclassified sequences</taxon>
        <taxon>metagenomes</taxon>
        <taxon>ecological metagenomes</taxon>
    </lineage>
</organism>
<dbReference type="PROSITE" id="PS51643">
    <property type="entry name" value="HD_CAS3"/>
    <property type="match status" value="1"/>
</dbReference>
<dbReference type="InterPro" id="IPR054712">
    <property type="entry name" value="Cas3-like_dom"/>
</dbReference>
<sequence>MTLTTGDFAAFFAAINGDDESDTMSGPTPFSWQQRLLDHMVSSGAWPDRIAAPTGSGKSHVVDTHIFATALSACGAAPRLPRRLAVVVDRRALVDSQVLRAQKINSLLLTSDNDVVKEVARLLRTLRTTKDRDESSAEPVVVAELRGGLAPDSHWLDDPSVCAVIGATPDMWGSRLLMRGYGSRPYARPREAGLLAYDSVMVLDEAHLNAQLLRTARRVGELAAQFEADLGLPPLQVVETTATPDTGDPATTCVAVEPDDLDRPEDRALARRLLRPKPLTMVESPAWPSRTPAPQTHIVTIADQARMLRQGLGKGGRTVGCVVNHVDTAVRVTRELSRHGLATDCWVGRRRPMDIAKLMREHPGLFDPTEPQTLDVLVATQTVEVGLDIDFGGLVTELAPGPALAQRAGRVNRKGMDDSARIVVVGPPSDAEIRELPPYRSSDLTSARTWLRELDSAGLTPWAVRCTPPPAKSAERRFMRPELTDAWRWAATADDTFEAETLSLWLQDDLDEGQTQGGLVLRRPLPKSDSETLELLLATEPDQAETFPVPLSLLRSVVDRVLAAEPGAPARAFLYRPRPQEVSVTQLDSSKDLRPGDVVIVDAGHPLTEHGVVTAEPPSTPEKLDTTWGAEGALVAVRDAELPDSLRSWPDILEDLAGLDTQSAQRACDLRWAEEVKRQITLPSSAGEVSELPWLVLTDIGSFNRDEAVRQEWTVSGRPVPLADHGNAVAERADRLVRLLGVGDRFAVAVVNAARLHDTGKDDERFQRFLGRRDEEPALAKSSGRTPQQLRRGKRAVGLPAGWRHELRSVLHADMTTQGDAADRDLVLRLVGTSHGYGRYSTPQTAGDLLRPNDPDEWHSLAHELFDCGGWAEIVGATDRELGVWACAYLEALVRAADCQVSREGS</sequence>
<dbReference type="NCBIfam" id="TIGR02621">
    <property type="entry name" value="cas3_GSU0051"/>
    <property type="match status" value="1"/>
</dbReference>
<feature type="domain" description="HD Cas3-type" evidence="9">
    <location>
        <begin position="715"/>
        <end position="901"/>
    </location>
</feature>
<keyword evidence="5" id="KW-0378">Hydrolase</keyword>
<evidence type="ECO:0000256" key="8">
    <source>
        <dbReference type="ARBA" id="ARBA00023118"/>
    </source>
</evidence>
<evidence type="ECO:0000256" key="3">
    <source>
        <dbReference type="ARBA" id="ARBA00022723"/>
    </source>
</evidence>
<protein>
    <recommendedName>
        <fullName evidence="9">HD Cas3-type domain-containing protein</fullName>
    </recommendedName>
</protein>
<comment type="caution">
    <text evidence="10">The sequence shown here is derived from an EMBL/GenBank/DDBJ whole genome shotgun (WGS) entry which is preliminary data.</text>
</comment>
<keyword evidence="3" id="KW-0479">Metal-binding</keyword>
<dbReference type="InterPro" id="IPR013444">
    <property type="entry name" value="Helicase_Cas3_CRISPR-ass_Anaes"/>
</dbReference>
<dbReference type="InterPro" id="IPR006483">
    <property type="entry name" value="CRISPR-assoc_Cas3_HD"/>
</dbReference>
<evidence type="ECO:0000313" key="10">
    <source>
        <dbReference type="EMBL" id="MPM12155.1"/>
    </source>
</evidence>
<dbReference type="GO" id="GO:0046872">
    <property type="term" value="F:metal ion binding"/>
    <property type="evidence" value="ECO:0007669"/>
    <property type="project" value="UniProtKB-KW"/>
</dbReference>
<dbReference type="EMBL" id="VSSQ01001929">
    <property type="protein sequence ID" value="MPM12155.1"/>
    <property type="molecule type" value="Genomic_DNA"/>
</dbReference>
<evidence type="ECO:0000256" key="2">
    <source>
        <dbReference type="ARBA" id="ARBA00009046"/>
    </source>
</evidence>